<keyword evidence="6" id="KW-0779">Telomere</keyword>
<dbReference type="Proteomes" id="UP001266305">
    <property type="component" value="Unassembled WGS sequence"/>
</dbReference>
<dbReference type="InterPro" id="IPR029156">
    <property type="entry name" value="CTC1"/>
</dbReference>
<dbReference type="Pfam" id="PF15489">
    <property type="entry name" value="CTC1"/>
    <property type="match status" value="1"/>
</dbReference>
<accession>A0ABQ9VP73</accession>
<evidence type="ECO:0000256" key="7">
    <source>
        <dbReference type="ARBA" id="ARBA00023125"/>
    </source>
</evidence>
<keyword evidence="8" id="KW-0539">Nucleus</keyword>
<dbReference type="PANTHER" id="PTHR14865">
    <property type="entry name" value="CST COMPLEX SUBUNIT CTC1"/>
    <property type="match status" value="1"/>
</dbReference>
<comment type="subcellular location">
    <subcellularLocation>
        <location evidence="2">Chromosome</location>
        <location evidence="2">Telomere</location>
    </subcellularLocation>
    <subcellularLocation>
        <location evidence="1">Nucleus</location>
    </subcellularLocation>
</comment>
<name>A0ABQ9VP73_SAGOE</name>
<keyword evidence="5" id="KW-0158">Chromosome</keyword>
<evidence type="ECO:0000256" key="3">
    <source>
        <dbReference type="ARBA" id="ARBA00006332"/>
    </source>
</evidence>
<evidence type="ECO:0000313" key="10">
    <source>
        <dbReference type="Proteomes" id="UP001266305"/>
    </source>
</evidence>
<evidence type="ECO:0000256" key="2">
    <source>
        <dbReference type="ARBA" id="ARBA00004574"/>
    </source>
</evidence>
<evidence type="ECO:0000256" key="8">
    <source>
        <dbReference type="ARBA" id="ARBA00023242"/>
    </source>
</evidence>
<dbReference type="EMBL" id="JASSZA010000005">
    <property type="protein sequence ID" value="KAK2111181.1"/>
    <property type="molecule type" value="Genomic_DNA"/>
</dbReference>
<keyword evidence="10" id="KW-1185">Reference proteome</keyword>
<proteinExistence type="inferred from homology"/>
<sequence>MECQRDVLGPRGLFQPLSSSQGKCTRQGSTCPTQTSVSQAIVRLLVEDGTAEAVVTCRNHHVAAALGLCPSEWTSLLECVRVPGRVLLQFAGPGAQLEV</sequence>
<evidence type="ECO:0000313" key="9">
    <source>
        <dbReference type="EMBL" id="KAK2111181.1"/>
    </source>
</evidence>
<reference evidence="9 10" key="1">
    <citation type="submission" date="2023-05" db="EMBL/GenBank/DDBJ databases">
        <title>B98-5 Cell Line De Novo Hybrid Assembly: An Optical Mapping Approach.</title>
        <authorList>
            <person name="Kananen K."/>
            <person name="Auerbach J.A."/>
            <person name="Kautto E."/>
            <person name="Blachly J.S."/>
        </authorList>
    </citation>
    <scope>NUCLEOTIDE SEQUENCE [LARGE SCALE GENOMIC DNA]</scope>
    <source>
        <strain evidence="9">B95-8</strain>
        <tissue evidence="9">Cell line</tissue>
    </source>
</reference>
<evidence type="ECO:0000256" key="4">
    <source>
        <dbReference type="ARBA" id="ARBA00016175"/>
    </source>
</evidence>
<evidence type="ECO:0000256" key="5">
    <source>
        <dbReference type="ARBA" id="ARBA00022454"/>
    </source>
</evidence>
<dbReference type="InterPro" id="IPR042617">
    <property type="entry name" value="CTC1-like"/>
</dbReference>
<organism evidence="9 10">
    <name type="scientific">Saguinus oedipus</name>
    <name type="common">Cotton-top tamarin</name>
    <name type="synonym">Oedipomidas oedipus</name>
    <dbReference type="NCBI Taxonomy" id="9490"/>
    <lineage>
        <taxon>Eukaryota</taxon>
        <taxon>Metazoa</taxon>
        <taxon>Chordata</taxon>
        <taxon>Craniata</taxon>
        <taxon>Vertebrata</taxon>
        <taxon>Euteleostomi</taxon>
        <taxon>Mammalia</taxon>
        <taxon>Eutheria</taxon>
        <taxon>Euarchontoglires</taxon>
        <taxon>Primates</taxon>
        <taxon>Haplorrhini</taxon>
        <taxon>Platyrrhini</taxon>
        <taxon>Cebidae</taxon>
        <taxon>Callitrichinae</taxon>
        <taxon>Saguinus</taxon>
    </lineage>
</organism>
<gene>
    <name evidence="9" type="primary">CTC1_3</name>
    <name evidence="9" type="ORF">P7K49_010927</name>
</gene>
<keyword evidence="7" id="KW-0238">DNA-binding</keyword>
<comment type="caution">
    <text evidence="9">The sequence shown here is derived from an EMBL/GenBank/DDBJ whole genome shotgun (WGS) entry which is preliminary data.</text>
</comment>
<protein>
    <recommendedName>
        <fullName evidence="4">CST complex subunit CTC1</fullName>
    </recommendedName>
</protein>
<comment type="similarity">
    <text evidence="3">Belongs to the CTC1 family.</text>
</comment>
<evidence type="ECO:0000256" key="6">
    <source>
        <dbReference type="ARBA" id="ARBA00022895"/>
    </source>
</evidence>
<dbReference type="PANTHER" id="PTHR14865:SF2">
    <property type="entry name" value="CST COMPLEX SUBUNIT CTC1"/>
    <property type="match status" value="1"/>
</dbReference>
<evidence type="ECO:0000256" key="1">
    <source>
        <dbReference type="ARBA" id="ARBA00004123"/>
    </source>
</evidence>